<dbReference type="AlphaFoldDB" id="A0A238D401"/>
<proteinExistence type="predicted"/>
<accession>A0A238D401</accession>
<keyword evidence="2" id="KW-1185">Reference proteome</keyword>
<reference evidence="1 2" key="1">
    <citation type="submission" date="2016-06" db="EMBL/GenBank/DDBJ databases">
        <authorList>
            <person name="Kjaerup R.B."/>
            <person name="Dalgaard T.S."/>
            <person name="Juul-Madsen H.R."/>
        </authorList>
    </citation>
    <scope>NUCLEOTIDE SEQUENCE [LARGE SCALE GENOMIC DNA]</scope>
    <source>
        <strain evidence="1 2">DSM 16361</strain>
    </source>
</reference>
<protein>
    <submittedName>
        <fullName evidence="1">Uncharacterized protein</fullName>
    </submittedName>
</protein>
<gene>
    <name evidence="1" type="ORF">THIARS_60736</name>
</gene>
<sequence length="35" mass="4271">MQRPHDRERSLSLKPLFYLDLFQLNPLGTRPDRFL</sequence>
<organism evidence="1 2">
    <name type="scientific">Thiomonas delicata</name>
    <name type="common">Thiomonas cuprina</name>
    <dbReference type="NCBI Taxonomy" id="364030"/>
    <lineage>
        <taxon>Bacteria</taxon>
        <taxon>Pseudomonadati</taxon>
        <taxon>Pseudomonadota</taxon>
        <taxon>Betaproteobacteria</taxon>
        <taxon>Burkholderiales</taxon>
        <taxon>Thiomonas</taxon>
    </lineage>
</organism>
<dbReference type="Proteomes" id="UP000214566">
    <property type="component" value="Unassembled WGS sequence"/>
</dbReference>
<evidence type="ECO:0000313" key="2">
    <source>
        <dbReference type="Proteomes" id="UP000214566"/>
    </source>
</evidence>
<name>A0A238D401_THIDL</name>
<dbReference type="EMBL" id="FLMQ01000055">
    <property type="protein sequence ID" value="SBP88023.1"/>
    <property type="molecule type" value="Genomic_DNA"/>
</dbReference>
<evidence type="ECO:0000313" key="1">
    <source>
        <dbReference type="EMBL" id="SBP88023.1"/>
    </source>
</evidence>